<accession>A0ABN0X9Z3</accession>
<keyword evidence="3" id="KW-1185">Reference proteome</keyword>
<dbReference type="GO" id="GO:0051213">
    <property type="term" value="F:dioxygenase activity"/>
    <property type="evidence" value="ECO:0007669"/>
    <property type="project" value="UniProtKB-KW"/>
</dbReference>
<keyword evidence="2" id="KW-0560">Oxidoreductase</keyword>
<dbReference type="PANTHER" id="PTHR33993">
    <property type="entry name" value="GLYOXALASE-RELATED"/>
    <property type="match status" value="1"/>
</dbReference>
<dbReference type="SUPFAM" id="SSF54593">
    <property type="entry name" value="Glyoxalase/Bleomycin resistance protein/Dihydroxybiphenyl dioxygenase"/>
    <property type="match status" value="1"/>
</dbReference>
<organism evidence="2 3">
    <name type="scientific">Actinoallomurus spadix</name>
    <dbReference type="NCBI Taxonomy" id="79912"/>
    <lineage>
        <taxon>Bacteria</taxon>
        <taxon>Bacillati</taxon>
        <taxon>Actinomycetota</taxon>
        <taxon>Actinomycetes</taxon>
        <taxon>Streptosporangiales</taxon>
        <taxon>Thermomonosporaceae</taxon>
        <taxon>Actinoallomurus</taxon>
    </lineage>
</organism>
<dbReference type="InterPro" id="IPR037523">
    <property type="entry name" value="VOC_core"/>
</dbReference>
<proteinExistence type="predicted"/>
<evidence type="ECO:0000313" key="3">
    <source>
        <dbReference type="Proteomes" id="UP001501822"/>
    </source>
</evidence>
<dbReference type="PANTHER" id="PTHR33993:SF1">
    <property type="entry name" value="GLYOXALASE FAMILY PROTEIN"/>
    <property type="match status" value="1"/>
</dbReference>
<gene>
    <name evidence="2" type="ORF">GCM10010151_55910</name>
</gene>
<name>A0ABN0X9Z3_9ACTN</name>
<evidence type="ECO:0000313" key="2">
    <source>
        <dbReference type="EMBL" id="GAA0359006.1"/>
    </source>
</evidence>
<dbReference type="Gene3D" id="3.10.180.10">
    <property type="entry name" value="2,3-Dihydroxybiphenyl 1,2-Dioxygenase, domain 1"/>
    <property type="match status" value="1"/>
</dbReference>
<dbReference type="PROSITE" id="PS51819">
    <property type="entry name" value="VOC"/>
    <property type="match status" value="1"/>
</dbReference>
<reference evidence="2 3" key="1">
    <citation type="journal article" date="2019" name="Int. J. Syst. Evol. Microbiol.">
        <title>The Global Catalogue of Microorganisms (GCM) 10K type strain sequencing project: providing services to taxonomists for standard genome sequencing and annotation.</title>
        <authorList>
            <consortium name="The Broad Institute Genomics Platform"/>
            <consortium name="The Broad Institute Genome Sequencing Center for Infectious Disease"/>
            <person name="Wu L."/>
            <person name="Ma J."/>
        </authorList>
    </citation>
    <scope>NUCLEOTIDE SEQUENCE [LARGE SCALE GENOMIC DNA]</scope>
    <source>
        <strain evidence="2 3">JCM 3146</strain>
    </source>
</reference>
<sequence length="116" mass="12278">MYTIDFVEFPSDSAPASGRFFEDAFGWRTTAYGPDYVDVQGGGVALGFQADPAERPGAPLVTIRTDDLDAARRAVEAAGGVVTVEPFGFPGGRRFHFREPGGCELAVYCPTVAPGS</sequence>
<evidence type="ECO:0000259" key="1">
    <source>
        <dbReference type="PROSITE" id="PS51819"/>
    </source>
</evidence>
<dbReference type="InterPro" id="IPR004360">
    <property type="entry name" value="Glyas_Fos-R_dOase_dom"/>
</dbReference>
<comment type="caution">
    <text evidence="2">The sequence shown here is derived from an EMBL/GenBank/DDBJ whole genome shotgun (WGS) entry which is preliminary data.</text>
</comment>
<protein>
    <submittedName>
        <fullName evidence="2">Glyoxalase/bleomycin resistance/extradiol dioxygenase family protein</fullName>
    </submittedName>
</protein>
<dbReference type="Pfam" id="PF00903">
    <property type="entry name" value="Glyoxalase"/>
    <property type="match status" value="1"/>
</dbReference>
<dbReference type="Proteomes" id="UP001501822">
    <property type="component" value="Unassembled WGS sequence"/>
</dbReference>
<keyword evidence="2" id="KW-0223">Dioxygenase</keyword>
<feature type="domain" description="VOC" evidence="1">
    <location>
        <begin position="3"/>
        <end position="110"/>
    </location>
</feature>
<dbReference type="InterPro" id="IPR029068">
    <property type="entry name" value="Glyas_Bleomycin-R_OHBP_Dase"/>
</dbReference>
<dbReference type="InterPro" id="IPR052164">
    <property type="entry name" value="Anthracycline_SecMetBiosynth"/>
</dbReference>
<dbReference type="EMBL" id="BAAABM010000053">
    <property type="protein sequence ID" value="GAA0359006.1"/>
    <property type="molecule type" value="Genomic_DNA"/>
</dbReference>
<dbReference type="RefSeq" id="WP_252804089.1">
    <property type="nucleotide sequence ID" value="NZ_BAAABM010000053.1"/>
</dbReference>